<dbReference type="Gramene" id="rna27205">
    <property type="protein sequence ID" value="RHN64389.1"/>
    <property type="gene ID" value="gene27205"/>
</dbReference>
<gene>
    <name evidence="1" type="ORF">MtrunA17_Chr4g0068611</name>
</gene>
<dbReference type="AlphaFoldDB" id="A0A396IFN2"/>
<reference evidence="2" key="1">
    <citation type="journal article" date="2018" name="Nat. Plants">
        <title>Whole-genome landscape of Medicago truncatula symbiotic genes.</title>
        <authorList>
            <person name="Pecrix Y."/>
            <person name="Staton S.E."/>
            <person name="Sallet E."/>
            <person name="Lelandais-Briere C."/>
            <person name="Moreau S."/>
            <person name="Carrere S."/>
            <person name="Blein T."/>
            <person name="Jardinaud M.F."/>
            <person name="Latrasse D."/>
            <person name="Zouine M."/>
            <person name="Zahm M."/>
            <person name="Kreplak J."/>
            <person name="Mayjonade B."/>
            <person name="Satge C."/>
            <person name="Perez M."/>
            <person name="Cauet S."/>
            <person name="Marande W."/>
            <person name="Chantry-Darmon C."/>
            <person name="Lopez-Roques C."/>
            <person name="Bouchez O."/>
            <person name="Berard A."/>
            <person name="Debelle F."/>
            <person name="Munos S."/>
            <person name="Bendahmane A."/>
            <person name="Berges H."/>
            <person name="Niebel A."/>
            <person name="Buitink J."/>
            <person name="Frugier F."/>
            <person name="Benhamed M."/>
            <person name="Crespi M."/>
            <person name="Gouzy J."/>
            <person name="Gamas P."/>
        </authorList>
    </citation>
    <scope>NUCLEOTIDE SEQUENCE [LARGE SCALE GENOMIC DNA]</scope>
    <source>
        <strain evidence="2">cv. Jemalong A17</strain>
    </source>
</reference>
<comment type="caution">
    <text evidence="1">The sequence shown here is derived from an EMBL/GenBank/DDBJ whole genome shotgun (WGS) entry which is preliminary data.</text>
</comment>
<protein>
    <submittedName>
        <fullName evidence="1">Uncharacterized protein</fullName>
    </submittedName>
</protein>
<evidence type="ECO:0000313" key="1">
    <source>
        <dbReference type="EMBL" id="RHN64389.1"/>
    </source>
</evidence>
<sequence length="55" mass="6280">MQKLGFPAKFEDFKIRSQMNVNFRKWLDGLARSYGASSSVNLVDEVSKSIQQLTI</sequence>
<dbReference type="Proteomes" id="UP000265566">
    <property type="component" value="Chromosome 4"/>
</dbReference>
<name>A0A396IFN2_MEDTR</name>
<organism evidence="1 2">
    <name type="scientific">Medicago truncatula</name>
    <name type="common">Barrel medic</name>
    <name type="synonym">Medicago tribuloides</name>
    <dbReference type="NCBI Taxonomy" id="3880"/>
    <lineage>
        <taxon>Eukaryota</taxon>
        <taxon>Viridiplantae</taxon>
        <taxon>Streptophyta</taxon>
        <taxon>Embryophyta</taxon>
        <taxon>Tracheophyta</taxon>
        <taxon>Spermatophyta</taxon>
        <taxon>Magnoliopsida</taxon>
        <taxon>eudicotyledons</taxon>
        <taxon>Gunneridae</taxon>
        <taxon>Pentapetalae</taxon>
        <taxon>rosids</taxon>
        <taxon>fabids</taxon>
        <taxon>Fabales</taxon>
        <taxon>Fabaceae</taxon>
        <taxon>Papilionoideae</taxon>
        <taxon>50 kb inversion clade</taxon>
        <taxon>NPAAA clade</taxon>
        <taxon>Hologalegina</taxon>
        <taxon>IRL clade</taxon>
        <taxon>Trifolieae</taxon>
        <taxon>Medicago</taxon>
    </lineage>
</organism>
<evidence type="ECO:0000313" key="2">
    <source>
        <dbReference type="Proteomes" id="UP000265566"/>
    </source>
</evidence>
<dbReference type="EMBL" id="PSQE01000004">
    <property type="protein sequence ID" value="RHN64389.1"/>
    <property type="molecule type" value="Genomic_DNA"/>
</dbReference>
<accession>A0A396IFN2</accession>
<proteinExistence type="predicted"/>